<evidence type="ECO:0000313" key="2">
    <source>
        <dbReference type="Proteomes" id="UP000193827"/>
    </source>
</evidence>
<gene>
    <name evidence="1" type="ORF">PEL8287_02646</name>
</gene>
<dbReference type="AlphaFoldDB" id="A0A1Y5T067"/>
<dbReference type="SUPFAM" id="SSF51905">
    <property type="entry name" value="FAD/NAD(P)-binding domain"/>
    <property type="match status" value="1"/>
</dbReference>
<name>A0A1Y5T067_9RHOB</name>
<dbReference type="InterPro" id="IPR050407">
    <property type="entry name" value="Geranylgeranyl_reductase"/>
</dbReference>
<dbReference type="GO" id="GO:0016628">
    <property type="term" value="F:oxidoreductase activity, acting on the CH-CH group of donors, NAD or NADP as acceptor"/>
    <property type="evidence" value="ECO:0007669"/>
    <property type="project" value="InterPro"/>
</dbReference>
<dbReference type="NCBIfam" id="TIGR02032">
    <property type="entry name" value="GG-red-SF"/>
    <property type="match status" value="1"/>
</dbReference>
<dbReference type="Pfam" id="PF12831">
    <property type="entry name" value="FAD_oxidored"/>
    <property type="match status" value="1"/>
</dbReference>
<dbReference type="InterPro" id="IPR036188">
    <property type="entry name" value="FAD/NAD-bd_sf"/>
</dbReference>
<keyword evidence="1" id="KW-0560">Oxidoreductase</keyword>
<protein>
    <submittedName>
        <fullName evidence="1">Putative oxidoreductase/MT0587</fullName>
        <ecNumber evidence="1">1.-.-.-</ecNumber>
    </submittedName>
</protein>
<dbReference type="Gene3D" id="3.50.50.60">
    <property type="entry name" value="FAD/NAD(P)-binding domain"/>
    <property type="match status" value="1"/>
</dbReference>
<accession>A0A1Y5T067</accession>
<evidence type="ECO:0000313" key="1">
    <source>
        <dbReference type="EMBL" id="SLN50618.1"/>
    </source>
</evidence>
<dbReference type="PANTHER" id="PTHR42685:SF22">
    <property type="entry name" value="CONDITIONED MEDIUM FACTOR RECEPTOR 1"/>
    <property type="match status" value="1"/>
</dbReference>
<dbReference type="PRINTS" id="PR00420">
    <property type="entry name" value="RNGMNOXGNASE"/>
</dbReference>
<organism evidence="1 2">
    <name type="scientific">Roseovarius litorisediminis</name>
    <dbReference type="NCBI Taxonomy" id="1312363"/>
    <lineage>
        <taxon>Bacteria</taxon>
        <taxon>Pseudomonadati</taxon>
        <taxon>Pseudomonadota</taxon>
        <taxon>Alphaproteobacteria</taxon>
        <taxon>Rhodobacterales</taxon>
        <taxon>Roseobacteraceae</taxon>
        <taxon>Roseovarius</taxon>
    </lineage>
</organism>
<dbReference type="EMBL" id="FWFL01000006">
    <property type="protein sequence ID" value="SLN50618.1"/>
    <property type="molecule type" value="Genomic_DNA"/>
</dbReference>
<dbReference type="EC" id="1.-.-.-" evidence="1"/>
<reference evidence="1 2" key="1">
    <citation type="submission" date="2017-03" db="EMBL/GenBank/DDBJ databases">
        <authorList>
            <person name="Afonso C.L."/>
            <person name="Miller P.J."/>
            <person name="Scott M.A."/>
            <person name="Spackman E."/>
            <person name="Goraichik I."/>
            <person name="Dimitrov K.M."/>
            <person name="Suarez D.L."/>
            <person name="Swayne D.E."/>
        </authorList>
    </citation>
    <scope>NUCLEOTIDE SEQUENCE [LARGE SCALE GENOMIC DNA]</scope>
    <source>
        <strain evidence="1 2">CECT 8287</strain>
    </source>
</reference>
<dbReference type="Proteomes" id="UP000193827">
    <property type="component" value="Unassembled WGS sequence"/>
</dbReference>
<sequence>MPDPCWLGPAGLDMTDQVFDVVVVGAGPAGGAAAFTAARAGLQVALIDRKTFPRNKLCGGLITGRARRYYHEIFGEEMPFEPQDRKTVVDFRFRGRSVGLINDAPALCMAMRWDMDHLICAKAIAAGTRDFTGCQISEINLNAKFLGLKDGRTIRYGVLIGADGANSSVAKALFGQSFDRTRIGFGLEIEATGDHINPEAPLRIDFAAARWGYGWAFPKRCSTTVGVGGLMARNPDMKTAMAEYLTELGIDCAPKAFKGQFLPFGDFRKVPGRDAMLLCGDAAGLVDPITGEGIAYALKSGKLAALSAVDSLSNNAPATALEGYRRRLVGIHRALRMARWIRPVVFLPALEGAFETTFRRSSTLRQDYLRLMAGEIEYEHILKALALRVPRLLVHAVGAGFRQRQSR</sequence>
<proteinExistence type="predicted"/>
<dbReference type="RefSeq" id="WP_235862300.1">
    <property type="nucleotide sequence ID" value="NZ_FWFL01000006.1"/>
</dbReference>
<dbReference type="PANTHER" id="PTHR42685">
    <property type="entry name" value="GERANYLGERANYL DIPHOSPHATE REDUCTASE"/>
    <property type="match status" value="1"/>
</dbReference>
<dbReference type="InterPro" id="IPR011777">
    <property type="entry name" value="Geranylgeranyl_Rdtase_fam"/>
</dbReference>
<keyword evidence="2" id="KW-1185">Reference proteome</keyword>